<dbReference type="EMBL" id="CP002691">
    <property type="protein sequence ID" value="AEE52489.1"/>
    <property type="molecule type" value="Genomic_DNA"/>
</dbReference>
<keyword evidence="4" id="KW-1185">Reference proteome</keyword>
<accession>F4KVN2</accession>
<dbReference type="eggNOG" id="COG3547">
    <property type="taxonomic scope" value="Bacteria"/>
</dbReference>
<dbReference type="InterPro" id="IPR003346">
    <property type="entry name" value="Transposase_20"/>
</dbReference>
<organism evidence="3 4">
    <name type="scientific">Haliscomenobacter hydrossis (strain ATCC 27775 / DSM 1100 / LMG 10767 / O)</name>
    <dbReference type="NCBI Taxonomy" id="760192"/>
    <lineage>
        <taxon>Bacteria</taxon>
        <taxon>Pseudomonadati</taxon>
        <taxon>Bacteroidota</taxon>
        <taxon>Saprospiria</taxon>
        <taxon>Saprospirales</taxon>
        <taxon>Haliscomenobacteraceae</taxon>
        <taxon>Haliscomenobacter</taxon>
    </lineage>
</organism>
<evidence type="ECO:0000313" key="3">
    <source>
        <dbReference type="EMBL" id="AEE52489.1"/>
    </source>
</evidence>
<dbReference type="InterPro" id="IPR002525">
    <property type="entry name" value="Transp_IS110-like_N"/>
</dbReference>
<dbReference type="InterPro" id="IPR047650">
    <property type="entry name" value="Transpos_IS110"/>
</dbReference>
<dbReference type="PANTHER" id="PTHR33055">
    <property type="entry name" value="TRANSPOSASE FOR INSERTION SEQUENCE ELEMENT IS1111A"/>
    <property type="match status" value="1"/>
</dbReference>
<dbReference type="Proteomes" id="UP000008461">
    <property type="component" value="Chromosome"/>
</dbReference>
<dbReference type="AlphaFoldDB" id="F4KVN2"/>
<dbReference type="STRING" id="760192.Halhy_4653"/>
<dbReference type="Pfam" id="PF01548">
    <property type="entry name" value="DEDD_Tnp_IS110"/>
    <property type="match status" value="1"/>
</dbReference>
<evidence type="ECO:0000313" key="4">
    <source>
        <dbReference type="Proteomes" id="UP000008461"/>
    </source>
</evidence>
<evidence type="ECO:0000259" key="2">
    <source>
        <dbReference type="Pfam" id="PF02371"/>
    </source>
</evidence>
<dbReference type="Pfam" id="PF02371">
    <property type="entry name" value="Transposase_20"/>
    <property type="match status" value="1"/>
</dbReference>
<dbReference type="HOGENOM" id="CLU_036902_5_0_10"/>
<dbReference type="GO" id="GO:0003677">
    <property type="term" value="F:DNA binding"/>
    <property type="evidence" value="ECO:0007669"/>
    <property type="project" value="InterPro"/>
</dbReference>
<feature type="domain" description="Transposase IS116/IS110/IS902 C-terminal" evidence="2">
    <location>
        <begin position="201"/>
        <end position="287"/>
    </location>
</feature>
<name>F4KVN2_HALH1</name>
<protein>
    <submittedName>
        <fullName evidence="3">Transposase IS116/IS110/IS902 family protein</fullName>
    </submittedName>
</protein>
<gene>
    <name evidence="3" type="ordered locus">Halhy_4653</name>
</gene>
<dbReference type="GO" id="GO:0004803">
    <property type="term" value="F:transposase activity"/>
    <property type="evidence" value="ECO:0007669"/>
    <property type="project" value="InterPro"/>
</dbReference>
<proteinExistence type="predicted"/>
<dbReference type="PANTHER" id="PTHR33055:SF3">
    <property type="entry name" value="PUTATIVE TRANSPOSASE FOR IS117-RELATED"/>
    <property type="match status" value="1"/>
</dbReference>
<dbReference type="GO" id="GO:0006313">
    <property type="term" value="P:DNA transposition"/>
    <property type="evidence" value="ECO:0007669"/>
    <property type="project" value="InterPro"/>
</dbReference>
<sequence length="332" mass="36735">MQTVQQIFLGLDVSKDELVSAHPDKSAGSGWSKAKIINEVALIKKWLTEIGVADKHFVLEHTGNYSQRLIHCLDELGASFSVVNPAQSRAMAKVLMKTSKTDDQDAQTLSRLGQSLLTQPYQMPPKAQRMRKEAFNALCAMQKQERQIQNQLHALKYLVDPNGVVVEGYHSVLTVVRTQIKRLQAQLRPEVDQVQEKQLVERISSIKGVGKATAEAFVALFGDFSAFDSAKAFTKFIGLAPSEFSSGKSVRGRSSITKKGSAKIRALLFNCARSAMNYNTFCKALYQRIIAKGKNGKVALTAVMHKLARQIFGVVKSGVDFDPKFTIQKKCV</sequence>
<dbReference type="KEGG" id="hhy:Halhy_4653"/>
<feature type="domain" description="Transposase IS110-like N-terminal" evidence="1">
    <location>
        <begin position="9"/>
        <end position="128"/>
    </location>
</feature>
<dbReference type="RefSeq" id="WP_013767027.1">
    <property type="nucleotide sequence ID" value="NC_015510.1"/>
</dbReference>
<dbReference type="OrthoDB" id="964423at2"/>
<reference key="2">
    <citation type="submission" date="2011-04" db="EMBL/GenBank/DDBJ databases">
        <title>Complete sequence of chromosome of Haliscomenobacter hydrossis DSM 1100.</title>
        <authorList>
            <consortium name="US DOE Joint Genome Institute (JGI-PGF)"/>
            <person name="Lucas S."/>
            <person name="Han J."/>
            <person name="Lapidus A."/>
            <person name="Bruce D."/>
            <person name="Goodwin L."/>
            <person name="Pitluck S."/>
            <person name="Peters L."/>
            <person name="Kyrpides N."/>
            <person name="Mavromatis K."/>
            <person name="Ivanova N."/>
            <person name="Ovchinnikova G."/>
            <person name="Pagani I."/>
            <person name="Daligault H."/>
            <person name="Detter J.C."/>
            <person name="Han C."/>
            <person name="Land M."/>
            <person name="Hauser L."/>
            <person name="Markowitz V."/>
            <person name="Cheng J.-F."/>
            <person name="Hugenholtz P."/>
            <person name="Woyke T."/>
            <person name="Wu D."/>
            <person name="Verbarg S."/>
            <person name="Frueling A."/>
            <person name="Brambilla E."/>
            <person name="Klenk H.-P."/>
            <person name="Eisen J.A."/>
        </authorList>
    </citation>
    <scope>NUCLEOTIDE SEQUENCE</scope>
    <source>
        <strain>DSM 1100</strain>
    </source>
</reference>
<reference evidence="3 4" key="1">
    <citation type="journal article" date="2011" name="Stand. Genomic Sci.">
        <title>Complete genome sequence of Haliscomenobacter hydrossis type strain (O).</title>
        <authorList>
            <consortium name="US DOE Joint Genome Institute (JGI-PGF)"/>
            <person name="Daligault H."/>
            <person name="Lapidus A."/>
            <person name="Zeytun A."/>
            <person name="Nolan M."/>
            <person name="Lucas S."/>
            <person name="Del Rio T.G."/>
            <person name="Tice H."/>
            <person name="Cheng J.F."/>
            <person name="Tapia R."/>
            <person name="Han C."/>
            <person name="Goodwin L."/>
            <person name="Pitluck S."/>
            <person name="Liolios K."/>
            <person name="Pagani I."/>
            <person name="Ivanova N."/>
            <person name="Huntemann M."/>
            <person name="Mavromatis K."/>
            <person name="Mikhailova N."/>
            <person name="Pati A."/>
            <person name="Chen A."/>
            <person name="Palaniappan K."/>
            <person name="Land M."/>
            <person name="Hauser L."/>
            <person name="Brambilla E.M."/>
            <person name="Rohde M."/>
            <person name="Verbarg S."/>
            <person name="Goker M."/>
            <person name="Bristow J."/>
            <person name="Eisen J.A."/>
            <person name="Markowitz V."/>
            <person name="Hugenholtz P."/>
            <person name="Kyrpides N.C."/>
            <person name="Klenk H.P."/>
            <person name="Woyke T."/>
        </authorList>
    </citation>
    <scope>NUCLEOTIDE SEQUENCE [LARGE SCALE GENOMIC DNA]</scope>
    <source>
        <strain evidence="4">ATCC 27775 / DSM 1100 / LMG 10767 / O</strain>
    </source>
</reference>
<evidence type="ECO:0000259" key="1">
    <source>
        <dbReference type="Pfam" id="PF01548"/>
    </source>
</evidence>